<protein>
    <recommendedName>
        <fullName evidence="2">ABC transporter domain-containing protein</fullName>
    </recommendedName>
</protein>
<dbReference type="AlphaFoldDB" id="A0A382H4F8"/>
<accession>A0A382H4F8</accession>
<feature type="non-terminal residue" evidence="1">
    <location>
        <position position="42"/>
    </location>
</feature>
<name>A0A382H4F8_9ZZZZ</name>
<evidence type="ECO:0000313" key="1">
    <source>
        <dbReference type="EMBL" id="SVB81807.1"/>
    </source>
</evidence>
<dbReference type="InterPro" id="IPR027417">
    <property type="entry name" value="P-loop_NTPase"/>
</dbReference>
<evidence type="ECO:0008006" key="2">
    <source>
        <dbReference type="Google" id="ProtNLM"/>
    </source>
</evidence>
<dbReference type="EMBL" id="UINC01058950">
    <property type="protein sequence ID" value="SVB81807.1"/>
    <property type="molecule type" value="Genomic_DNA"/>
</dbReference>
<proteinExistence type="predicted"/>
<dbReference type="Gene3D" id="3.40.50.300">
    <property type="entry name" value="P-loop containing nucleotide triphosphate hydrolases"/>
    <property type="match status" value="1"/>
</dbReference>
<gene>
    <name evidence="1" type="ORF">METZ01_LOCUS234661</name>
</gene>
<organism evidence="1">
    <name type="scientific">marine metagenome</name>
    <dbReference type="NCBI Taxonomy" id="408172"/>
    <lineage>
        <taxon>unclassified sequences</taxon>
        <taxon>metagenomes</taxon>
        <taxon>ecological metagenomes</taxon>
    </lineage>
</organism>
<sequence>MPTQELLVKNLKVSFNTSQKELMAVRGISYQLNKGEILALVG</sequence>
<reference evidence="1" key="1">
    <citation type="submission" date="2018-05" db="EMBL/GenBank/DDBJ databases">
        <authorList>
            <person name="Lanie J.A."/>
            <person name="Ng W.-L."/>
            <person name="Kazmierczak K.M."/>
            <person name="Andrzejewski T.M."/>
            <person name="Davidsen T.M."/>
            <person name="Wayne K.J."/>
            <person name="Tettelin H."/>
            <person name="Glass J.I."/>
            <person name="Rusch D."/>
            <person name="Podicherti R."/>
            <person name="Tsui H.-C.T."/>
            <person name="Winkler M.E."/>
        </authorList>
    </citation>
    <scope>NUCLEOTIDE SEQUENCE</scope>
</reference>